<dbReference type="EMBL" id="NPDY01000017">
    <property type="protein sequence ID" value="PJZ68682.1"/>
    <property type="molecule type" value="Genomic_DNA"/>
</dbReference>
<evidence type="ECO:0000256" key="2">
    <source>
        <dbReference type="ARBA" id="ARBA00022741"/>
    </source>
</evidence>
<evidence type="ECO:0000256" key="3">
    <source>
        <dbReference type="ARBA" id="ARBA00022840"/>
    </source>
</evidence>
<dbReference type="Proteomes" id="UP000231962">
    <property type="component" value="Unassembled WGS sequence"/>
</dbReference>
<dbReference type="GO" id="GO:0030272">
    <property type="term" value="F:5-formyltetrahydrofolate cyclo-ligase activity"/>
    <property type="evidence" value="ECO:0007669"/>
    <property type="project" value="TreeGrafter"/>
</dbReference>
<reference evidence="7 8" key="1">
    <citation type="submission" date="2017-07" db="EMBL/GenBank/DDBJ databases">
        <title>Leptospira spp. isolated from tropical soils.</title>
        <authorList>
            <person name="Thibeaux R."/>
            <person name="Iraola G."/>
            <person name="Ferres I."/>
            <person name="Bierque E."/>
            <person name="Girault D."/>
            <person name="Soupe-Gilbert M.-E."/>
            <person name="Picardeau M."/>
            <person name="Goarant C."/>
        </authorList>
    </citation>
    <scope>NUCLEOTIDE SEQUENCE [LARGE SCALE GENOMIC DNA]</scope>
    <source>
        <strain evidence="6 8">FH1-B-B1</strain>
        <strain evidence="5 7">FH1-B-C1</strain>
    </source>
</reference>
<comment type="caution">
    <text evidence="6">The sequence shown here is derived from an EMBL/GenBank/DDBJ whole genome shotgun (WGS) entry which is preliminary data.</text>
</comment>
<accession>A0A2M9ZN59</accession>
<dbReference type="GO" id="GO:0005524">
    <property type="term" value="F:ATP binding"/>
    <property type="evidence" value="ECO:0007669"/>
    <property type="project" value="UniProtKB-KW"/>
</dbReference>
<name>A0A2M9ZN59_9LEPT</name>
<dbReference type="GO" id="GO:0009396">
    <property type="term" value="P:folic acid-containing compound biosynthetic process"/>
    <property type="evidence" value="ECO:0007669"/>
    <property type="project" value="TreeGrafter"/>
</dbReference>
<organism evidence="6 8">
    <name type="scientific">Leptospira perolatii</name>
    <dbReference type="NCBI Taxonomy" id="2023191"/>
    <lineage>
        <taxon>Bacteria</taxon>
        <taxon>Pseudomonadati</taxon>
        <taxon>Spirochaetota</taxon>
        <taxon>Spirochaetia</taxon>
        <taxon>Leptospirales</taxon>
        <taxon>Leptospiraceae</taxon>
        <taxon>Leptospira</taxon>
    </lineage>
</organism>
<dbReference type="PANTHER" id="PTHR23407:SF1">
    <property type="entry name" value="5-FORMYLTETRAHYDROFOLATE CYCLO-LIGASE"/>
    <property type="match status" value="1"/>
</dbReference>
<dbReference type="Pfam" id="PF01812">
    <property type="entry name" value="5-FTHF_cyc-lig"/>
    <property type="match status" value="1"/>
</dbReference>
<dbReference type="SUPFAM" id="SSF100950">
    <property type="entry name" value="NagB/RpiA/CoA transferase-like"/>
    <property type="match status" value="1"/>
</dbReference>
<gene>
    <name evidence="5" type="ORF">CH360_14895</name>
    <name evidence="6" type="ORF">CH373_08400</name>
</gene>
<dbReference type="InterPro" id="IPR037171">
    <property type="entry name" value="NagB/RpiA_transferase-like"/>
</dbReference>
<dbReference type="Gene3D" id="3.40.50.10420">
    <property type="entry name" value="NagB/RpiA/CoA transferase-like"/>
    <property type="match status" value="1"/>
</dbReference>
<dbReference type="RefSeq" id="WP_100714850.1">
    <property type="nucleotide sequence ID" value="NZ_NPDY01000017.1"/>
</dbReference>
<evidence type="ECO:0000313" key="8">
    <source>
        <dbReference type="Proteomes" id="UP000231990"/>
    </source>
</evidence>
<evidence type="ECO:0000256" key="4">
    <source>
        <dbReference type="PIRSR" id="PIRSR006806-1"/>
    </source>
</evidence>
<keyword evidence="3 4" id="KW-0067">ATP-binding</keyword>
<evidence type="ECO:0000313" key="5">
    <source>
        <dbReference type="EMBL" id="PJZ68682.1"/>
    </source>
</evidence>
<comment type="similarity">
    <text evidence="1">Belongs to the 5-formyltetrahydrofolate cyclo-ligase family.</text>
</comment>
<evidence type="ECO:0000256" key="1">
    <source>
        <dbReference type="ARBA" id="ARBA00010638"/>
    </source>
</evidence>
<sequence>MASKQEARKSAKEFLRVLPGRTESEEKIRNSLKRFLLDQVQISGNEKTALKIISYYADIWEVSPFAEAESILEIQGVRIEFYYPRIEGTGLTFLFPEDSKTGEFGISEPIGNRSLEPKEADFILVPALAFDEFGHRLGRGKGYYDRSLVGVPQGKLIGFTFETMFPWTFSAEDHDIRVGTVMTEKKNHCFP</sequence>
<evidence type="ECO:0008006" key="9">
    <source>
        <dbReference type="Google" id="ProtNLM"/>
    </source>
</evidence>
<proteinExistence type="inferred from homology"/>
<dbReference type="InterPro" id="IPR024185">
    <property type="entry name" value="FTHF_cligase-like_sf"/>
</dbReference>
<protein>
    <recommendedName>
        <fullName evidence="9">5-formyltetrahydrofolate cyclo-ligase</fullName>
    </recommendedName>
</protein>
<dbReference type="Proteomes" id="UP000231990">
    <property type="component" value="Unassembled WGS sequence"/>
</dbReference>
<evidence type="ECO:0000313" key="6">
    <source>
        <dbReference type="EMBL" id="PJZ73518.1"/>
    </source>
</evidence>
<keyword evidence="2 4" id="KW-0547">Nucleotide-binding</keyword>
<dbReference type="PANTHER" id="PTHR23407">
    <property type="entry name" value="ATPASE INHIBITOR/5-FORMYLTETRAHYDROFOLATE CYCLO-LIGASE"/>
    <property type="match status" value="1"/>
</dbReference>
<dbReference type="GO" id="GO:0035999">
    <property type="term" value="P:tetrahydrofolate interconversion"/>
    <property type="evidence" value="ECO:0007669"/>
    <property type="project" value="TreeGrafter"/>
</dbReference>
<feature type="binding site" evidence="4">
    <location>
        <position position="61"/>
    </location>
    <ligand>
        <name>substrate</name>
    </ligand>
</feature>
<dbReference type="AlphaFoldDB" id="A0A2M9ZN59"/>
<feature type="binding site" evidence="4">
    <location>
        <begin position="136"/>
        <end position="144"/>
    </location>
    <ligand>
        <name>ATP</name>
        <dbReference type="ChEBI" id="CHEBI:30616"/>
    </ligand>
</feature>
<dbReference type="OrthoDB" id="9801938at2"/>
<dbReference type="InterPro" id="IPR002698">
    <property type="entry name" value="FTHF_cligase"/>
</dbReference>
<evidence type="ECO:0000313" key="7">
    <source>
        <dbReference type="Proteomes" id="UP000231962"/>
    </source>
</evidence>
<keyword evidence="7" id="KW-1185">Reference proteome</keyword>
<dbReference type="PIRSF" id="PIRSF006806">
    <property type="entry name" value="FTHF_cligase"/>
    <property type="match status" value="1"/>
</dbReference>
<dbReference type="EMBL" id="NPDZ01000004">
    <property type="protein sequence ID" value="PJZ73518.1"/>
    <property type="molecule type" value="Genomic_DNA"/>
</dbReference>